<dbReference type="Pfam" id="PF10382">
    <property type="entry name" value="ZGRF1-like_N"/>
    <property type="match status" value="3"/>
</dbReference>
<dbReference type="AlphaFoldDB" id="A0A218XK59"/>
<gene>
    <name evidence="3" type="ORF">CDL15_Pgr027985</name>
</gene>
<feature type="domain" description="5'-3' DNA helicase ZGRF1-like N-terminal" evidence="2">
    <location>
        <begin position="152"/>
        <end position="230"/>
    </location>
</feature>
<feature type="region of interest" description="Disordered" evidence="1">
    <location>
        <begin position="441"/>
        <end position="502"/>
    </location>
</feature>
<dbReference type="PANTHER" id="PTHR28535">
    <property type="entry name" value="ZINC FINGER GRF-TYPE CONTAINING 1"/>
    <property type="match status" value="1"/>
</dbReference>
<feature type="domain" description="5'-3' DNA helicase ZGRF1-like N-terminal" evidence="2">
    <location>
        <begin position="263"/>
        <end position="339"/>
    </location>
</feature>
<dbReference type="EMBL" id="MTKT01001287">
    <property type="protein sequence ID" value="OWM85198.1"/>
    <property type="molecule type" value="Genomic_DNA"/>
</dbReference>
<dbReference type="InterPro" id="IPR052800">
    <property type="entry name" value="DNA_Repair_Helicase_ZGRF1"/>
</dbReference>
<proteinExistence type="predicted"/>
<sequence length="502" mass="55622">MADVKRWSVTYTKHLKQKRKVYHDGFLVLHSSAHKVMLYDESETLLECRILKDEEFVRSGESLTFNAYLIDVGDPEGDLEASKDSKNSSMSRNEAMSPPVSAGWVSKTEKNKAQNISLSPSRKIIREFKKRELHKYGTLQKSTNSVEPRGTEWQVLYTTQLTQKAKKYHDGFLRCPNTGSMGRQVMLYDESWKLLESRFLKKGEEVRSGETMEFHGLLVEVGECKGNNKTVLDMNAKGSSCSSFQKLEAPNQRIDINVGRAVVKEWQVLYTTQVTQKAKKYHDGYLQLVTCGSLGRQVMLYDASRKLLGSRFLKKDEIIGSGFSVTFDAHLVDIGEPEGQGAAPTNSKDQGICSGGTGDIRIGHGNLDCTKVNESMKRALGILSILQKPAYKGNVAADYGNKSLLVTLDSPTKKIEESDACTFNSCNDNELLSALATEAGSIEQSNENPRIKRPTSLGGTTGESESKEKNFARGSAIDEGKISGVESASKVDEEWPSFDLGF</sequence>
<dbReference type="GO" id="GO:0006302">
    <property type="term" value="P:double-strand break repair"/>
    <property type="evidence" value="ECO:0007669"/>
    <property type="project" value="TreeGrafter"/>
</dbReference>
<comment type="caution">
    <text evidence="3">The sequence shown here is derived from an EMBL/GenBank/DDBJ whole genome shotgun (WGS) entry which is preliminary data.</text>
</comment>
<dbReference type="Proteomes" id="UP000197138">
    <property type="component" value="Unassembled WGS sequence"/>
</dbReference>
<reference evidence="4" key="1">
    <citation type="journal article" date="2017" name="Plant J.">
        <title>The pomegranate (Punica granatum L.) genome and the genomics of punicalagin biosynthesis.</title>
        <authorList>
            <person name="Qin G."/>
            <person name="Xu C."/>
            <person name="Ming R."/>
            <person name="Tang H."/>
            <person name="Guyot R."/>
            <person name="Kramer E.M."/>
            <person name="Hu Y."/>
            <person name="Yi X."/>
            <person name="Qi Y."/>
            <person name="Xu X."/>
            <person name="Gao Z."/>
            <person name="Pan H."/>
            <person name="Jian J."/>
            <person name="Tian Y."/>
            <person name="Yue Z."/>
            <person name="Xu Y."/>
        </authorList>
    </citation>
    <scope>NUCLEOTIDE SEQUENCE [LARGE SCALE GENOMIC DNA]</scope>
    <source>
        <strain evidence="4">cv. Dabenzi</strain>
    </source>
</reference>
<evidence type="ECO:0000259" key="2">
    <source>
        <dbReference type="Pfam" id="PF10382"/>
    </source>
</evidence>
<organism evidence="3 4">
    <name type="scientific">Punica granatum</name>
    <name type="common">Pomegranate</name>
    <dbReference type="NCBI Taxonomy" id="22663"/>
    <lineage>
        <taxon>Eukaryota</taxon>
        <taxon>Viridiplantae</taxon>
        <taxon>Streptophyta</taxon>
        <taxon>Embryophyta</taxon>
        <taxon>Tracheophyta</taxon>
        <taxon>Spermatophyta</taxon>
        <taxon>Magnoliopsida</taxon>
        <taxon>eudicotyledons</taxon>
        <taxon>Gunneridae</taxon>
        <taxon>Pentapetalae</taxon>
        <taxon>rosids</taxon>
        <taxon>malvids</taxon>
        <taxon>Myrtales</taxon>
        <taxon>Lythraceae</taxon>
        <taxon>Punica</taxon>
    </lineage>
</organism>
<dbReference type="PANTHER" id="PTHR28535:SF1">
    <property type="entry name" value="PROTEIN ZGRF1"/>
    <property type="match status" value="1"/>
</dbReference>
<accession>A0A218XK59</accession>
<evidence type="ECO:0000313" key="3">
    <source>
        <dbReference type="EMBL" id="OWM85198.1"/>
    </source>
</evidence>
<feature type="region of interest" description="Disordered" evidence="1">
    <location>
        <begin position="77"/>
        <end position="106"/>
    </location>
</feature>
<dbReference type="InterPro" id="IPR018838">
    <property type="entry name" value="ZGRF1-like_N"/>
</dbReference>
<feature type="compositionally biased region" description="Basic and acidic residues" evidence="1">
    <location>
        <begin position="464"/>
        <end position="481"/>
    </location>
</feature>
<protein>
    <recommendedName>
        <fullName evidence="2">5'-3' DNA helicase ZGRF1-like N-terminal domain-containing protein</fullName>
    </recommendedName>
</protein>
<dbReference type="GO" id="GO:0005634">
    <property type="term" value="C:nucleus"/>
    <property type="evidence" value="ECO:0007669"/>
    <property type="project" value="TreeGrafter"/>
</dbReference>
<dbReference type="GO" id="GO:0035861">
    <property type="term" value="C:site of double-strand break"/>
    <property type="evidence" value="ECO:0007669"/>
    <property type="project" value="TreeGrafter"/>
</dbReference>
<feature type="domain" description="5'-3' DNA helicase ZGRF1-like N-terminal" evidence="2">
    <location>
        <begin position="4"/>
        <end position="77"/>
    </location>
</feature>
<evidence type="ECO:0000313" key="4">
    <source>
        <dbReference type="Proteomes" id="UP000197138"/>
    </source>
</evidence>
<name>A0A218XK59_PUNGR</name>
<evidence type="ECO:0000256" key="1">
    <source>
        <dbReference type="SAM" id="MobiDB-lite"/>
    </source>
</evidence>